<sequence length="1951" mass="224860">MSVADDDLGSLQAHIRRTLRSIHNLPYFRFTRGPTERADMSRALKEFIYRYLYFIISNNGKNLPTLFNAHPKQKLSNPELAVFPESLEDAVDIDKITSQKTISFYKIDESKIGDVHKHTGRNCGRKFKIGEPLYRCHECGCDDTCVLCIHCFNPKDHVNHHVCTDICTEFTSGICDCGDEEAWNSPLHCKAEEQEKDISEDPAADTGIKEEDVWKDSVNAALVELVLAEVFDYFIDVFNQNIEPLPTIQKDITIKLREMTQQGKMYERAQFLNDLKYENDYMFDGTTTAKTSPSNSPEASPSLAKIDPENYTVIIYNDEYHNYSQATTALRQGVPDNVHIDLLTSRIDGEGRAMLKCSQDLSSVLGGFFAVQTNGLSATLTSWSEYLHQETCKYIILWITHCLNIPNSSFQTTFRNMMGKTLCSEYLNATECRDMTPVIEKYFSNKFDKNDPYRYIDLSILADGNQIPLGHHKILPESSTHSLSPLINDIETPTSRTYSNTRLQHILYFDNRYWKRLRKDIQNVIIPTLASSNLYKPIFCQQVVEIFNHITRSVAYMDREPQLTAIRECVVQLFTCPTNAKNIFENQSFLDIVWSIIDIFKEFCKVEGGVLIWQRVQKSNLTKSYSISFKQGLYTVETLLSKVHDPNIPIRPKEIISLLTLCKLFNGAWKIKRKEGEHVLHEDQNFISYLEYTTSIYSIIQTAEKVSEKSKDSIDPKLVLNTIRIISSFLGSRSLTYKLIYDSHEIIKFSVSHERVAFMNPLQTMLSFLIEKVPLKDAYEALEDCPDFLKISDFSLRSVVLCSQIDVGFWVRNGMSVLHQASYYKNNPELGSYSRDIHLNQLAILWERDDIPRLIYNLLDRWELLDWFTGEVEYQRTVYEDKISFIIQQFIAFIYQILTERQYFKTFSSLKDRRMDQIKNSIIYNLYMKPLSYSKLLRSVPDYLTEDTTEFDEALEEVSVFVEPKGLADNGVFKLKASLYAKVDPLKLLNLENEFESSATIIKTHLAKDKDEISKVVLVPQVSIKQLDKDALNLGVFTRNTVFAKVVYKLLQVCLDMEDSTFLNELLHLIHGIFRDDELINGKDSIPEAYLSKPICNLLLSIANAKSDVFSESIVRKADYLLEKMIMKKPDELFESLIASFGSQYVDNYKDKKLRQGVNLQETEKERKRRLAKKHQARLLAKFNNQQTKFMKEHESEFDEQDNDVDMIGEKVYESEDFTCALCQDSSSTDFFVIPAYHDHTPIFRPGNIFNPNEFMPMWDGFYNDDEKQAYIDDDVLEALKENGSCGSRKVFVSCNHHIHHNCFKRYVQKKRFSSNAFICPLCQTFSNCTLPLCQTSKANTGLSLSMFLEAEISLDILSRLFKPFTEEDYRTINSIFSLMISQCQGFDKAVKKQADFSHKDVSLILSVHWANTISMLEVASRLEKPHSISFFRSREQKYKTLKNILVCIMLFTFVIGKPSMEFEPYPQKPDTVWNQNQLFQYIVRSVLFSPVSFRQTVTEALTTFSKQFLRDFLQGISDAEQVTKLYVEASKIGDVVKVSENILFALRSISDLRMEGLDSESIIYDLAYTFLLKSLLPTIRRCLVFVKVLHELVKDSENETLIINGLEVEEELEFEDMPEFVNKALKMITEKESLVDLLTTQDAVVPLHPYLEKIPYEYCGIIKLIDLSKYLNTYVTQSKEIKLREERSQHMKNADNRLDFKICLTCGVKVHLRADRHEMTKHLNKNCFKPFGAFLMPNSSEVCLHLTQPPSNIFISAPYLNSHGEVGRNAMRRGDLTTLNLKRYEHLNRLWINNEIPGYISRVMGDEFRVTILSNGFLFAFNREPRPRRVPPTDEDDEDMEEGEDGFFTEGNDDMDVDDETGQAANLFGVGAEGIAGGGVRDFFQFFENFRNTLQPQGNGDDDAPQNPPPILQFLGPQFDGATIIRNTNPRNLDEDDSDDNDDSDEREIW</sequence>
<dbReference type="GO" id="GO:0016567">
    <property type="term" value="P:protein ubiquitination"/>
    <property type="evidence" value="ECO:0007669"/>
    <property type="project" value="UniProtKB-UniRule"/>
</dbReference>
<dbReference type="GO" id="GO:0061630">
    <property type="term" value="F:ubiquitin protein ligase activity"/>
    <property type="evidence" value="ECO:0007669"/>
    <property type="project" value="UniProtKB-UniRule"/>
</dbReference>
<dbReference type="InterPro" id="IPR044046">
    <property type="entry name" value="E3_ligase_UBR-like_C"/>
</dbReference>
<keyword evidence="3 10" id="KW-0808">Transferase</keyword>
<evidence type="ECO:0000256" key="1">
    <source>
        <dbReference type="ARBA" id="ARBA00000900"/>
    </source>
</evidence>
<dbReference type="GeneID" id="54630791"/>
<keyword evidence="6 10" id="KW-0833">Ubl conjugation pathway</keyword>
<reference evidence="13" key="1">
    <citation type="journal article" date="2017" name="Nat. Genet.">
        <title>Contrasting evolutionary genome dynamics between domesticated and wild yeasts.</title>
        <authorList>
            <person name="Yue J.X."/>
            <person name="Li J."/>
            <person name="Aigrain L."/>
            <person name="Hallin J."/>
            <person name="Persson K."/>
            <person name="Oliver K."/>
            <person name="Bergstrom A."/>
            <person name="Coupland P."/>
            <person name="Warringer J."/>
            <person name="Lagomarsino M.C."/>
            <person name="Fischer G."/>
            <person name="Durbin R."/>
            <person name="Liti G."/>
        </authorList>
    </citation>
    <scope>NUCLEOTIDE SEQUENCE</scope>
    <source>
        <strain evidence="13">CBS432</strain>
    </source>
</reference>
<feature type="zinc finger region" description="UBR-type" evidence="9">
    <location>
        <begin position="121"/>
        <end position="194"/>
    </location>
</feature>
<evidence type="ECO:0000256" key="9">
    <source>
        <dbReference type="PROSITE-ProRule" id="PRU00508"/>
    </source>
</evidence>
<dbReference type="GO" id="GO:0071596">
    <property type="term" value="P:ubiquitin-dependent protein catabolic process via the N-end rule pathway"/>
    <property type="evidence" value="ECO:0007669"/>
    <property type="project" value="UniProtKB-UniRule"/>
</dbReference>
<dbReference type="CDD" id="cd16482">
    <property type="entry name" value="RING-H2_UBR1-like"/>
    <property type="match status" value="1"/>
</dbReference>
<dbReference type="Pfam" id="PF02207">
    <property type="entry name" value="zf-UBR"/>
    <property type="match status" value="1"/>
</dbReference>
<comment type="function">
    <text evidence="10">Ubiquitin ligase protein which is a component of the N-end rule pathway. Recognizes and binds to proteins bearing specific N-terminal residues that are destabilizing according to the N-end rule, leading to their ubiquitination and subsequent degradation.</text>
</comment>
<keyword evidence="5 10" id="KW-0863">Zinc-finger</keyword>
<dbReference type="Gene3D" id="2.10.110.30">
    <property type="match status" value="1"/>
</dbReference>
<dbReference type="RefSeq" id="XP_033766519.1">
    <property type="nucleotide sequence ID" value="XM_033910628.1"/>
</dbReference>
<reference evidence="13" key="3">
    <citation type="submission" date="2025-07" db="EMBL/GenBank/DDBJ databases">
        <authorList>
            <consortium name="NCBI Genome Project"/>
        </authorList>
    </citation>
    <scope>NUCLEOTIDE SEQUENCE</scope>
    <source>
        <strain evidence="13">CBS432</strain>
    </source>
</reference>
<evidence type="ECO:0000256" key="11">
    <source>
        <dbReference type="SAM" id="MobiDB-lite"/>
    </source>
</evidence>
<dbReference type="PROSITE" id="PS51157">
    <property type="entry name" value="ZF_UBR"/>
    <property type="match status" value="1"/>
</dbReference>
<name>A0A8B8URZ9_SACPA</name>
<dbReference type="Pfam" id="PF22960">
    <property type="entry name" value="WHD_UBR1"/>
    <property type="match status" value="1"/>
</dbReference>
<dbReference type="GO" id="GO:0008270">
    <property type="term" value="F:zinc ion binding"/>
    <property type="evidence" value="ECO:0007669"/>
    <property type="project" value="UniProtKB-UniRule"/>
</dbReference>
<evidence type="ECO:0000256" key="5">
    <source>
        <dbReference type="ARBA" id="ARBA00022771"/>
    </source>
</evidence>
<organism evidence="13">
    <name type="scientific">Saccharomyces paradoxus</name>
    <name type="common">Yeast</name>
    <name type="synonym">Saccharomyces douglasii</name>
    <dbReference type="NCBI Taxonomy" id="27291"/>
    <lineage>
        <taxon>Eukaryota</taxon>
        <taxon>Fungi</taxon>
        <taxon>Dikarya</taxon>
        <taxon>Ascomycota</taxon>
        <taxon>Saccharomycotina</taxon>
        <taxon>Saccharomycetes</taxon>
        <taxon>Saccharomycetales</taxon>
        <taxon>Saccharomycetaceae</taxon>
        <taxon>Saccharomyces</taxon>
    </lineage>
</organism>
<dbReference type="CDD" id="cd19672">
    <property type="entry name" value="UBR-box_UBR1_like"/>
    <property type="match status" value="1"/>
</dbReference>
<proteinExistence type="inferred from homology"/>
<evidence type="ECO:0000256" key="7">
    <source>
        <dbReference type="ARBA" id="ARBA00022833"/>
    </source>
</evidence>
<feature type="domain" description="UBR-type" evidence="12">
    <location>
        <begin position="121"/>
        <end position="194"/>
    </location>
</feature>
<dbReference type="UniPathway" id="UPA00143"/>
<evidence type="ECO:0000256" key="6">
    <source>
        <dbReference type="ARBA" id="ARBA00022786"/>
    </source>
</evidence>
<dbReference type="InterPro" id="IPR039164">
    <property type="entry name" value="UBR1-like"/>
</dbReference>
<evidence type="ECO:0000256" key="8">
    <source>
        <dbReference type="ARBA" id="ARBA00046341"/>
    </source>
</evidence>
<dbReference type="KEGG" id="spao:SPAR_G03970"/>
<dbReference type="InterPro" id="IPR003126">
    <property type="entry name" value="Znf_UBR"/>
</dbReference>
<evidence type="ECO:0000256" key="10">
    <source>
        <dbReference type="RuleBase" id="RU366018"/>
    </source>
</evidence>
<reference evidence="13" key="4">
    <citation type="submission" date="2025-08" db="UniProtKB">
        <authorList>
            <consortium name="RefSeq"/>
        </authorList>
    </citation>
    <scope>IDENTIFICATION</scope>
    <source>
        <strain evidence="13">CBS432</strain>
    </source>
</reference>
<reference evidence="13" key="2">
    <citation type="submission" date="2020-01" db="EMBL/GenBank/DDBJ databases">
        <title>Population-level Yeast Reference Genomes.</title>
        <authorList>
            <person name="Yue J.-X."/>
        </authorList>
    </citation>
    <scope>NUCLEOTIDE SEQUENCE</scope>
    <source>
        <strain evidence="13">CBS432</strain>
    </source>
</reference>
<dbReference type="FunFam" id="2.10.110.30:FF:000002">
    <property type="entry name" value="Putative e3 ubiquitin-protein ligase ubr3"/>
    <property type="match status" value="1"/>
</dbReference>
<dbReference type="GO" id="GO:0005737">
    <property type="term" value="C:cytoplasm"/>
    <property type="evidence" value="ECO:0007669"/>
    <property type="project" value="TreeGrafter"/>
</dbReference>
<dbReference type="PANTHER" id="PTHR21497">
    <property type="entry name" value="UBIQUITIN LIGASE E3 ALPHA-RELATED"/>
    <property type="match status" value="1"/>
</dbReference>
<comment type="catalytic activity">
    <reaction evidence="1 10">
        <text>S-ubiquitinyl-[E2 ubiquitin-conjugating enzyme]-L-cysteine + [acceptor protein]-L-lysine = [E2 ubiquitin-conjugating enzyme]-L-cysteine + N(6)-ubiquitinyl-[acceptor protein]-L-lysine.</text>
        <dbReference type="EC" id="2.3.2.27"/>
    </reaction>
</comment>
<dbReference type="OrthoDB" id="26387at2759"/>
<dbReference type="InterPro" id="IPR055194">
    <property type="entry name" value="UBR1-like_WH"/>
</dbReference>
<feature type="compositionally biased region" description="Acidic residues" evidence="11">
    <location>
        <begin position="1935"/>
        <end position="1951"/>
    </location>
</feature>
<dbReference type="GO" id="GO:0000151">
    <property type="term" value="C:ubiquitin ligase complex"/>
    <property type="evidence" value="ECO:0007669"/>
    <property type="project" value="TreeGrafter"/>
</dbReference>
<dbReference type="EC" id="2.3.2.27" evidence="10"/>
<dbReference type="Pfam" id="PF18995">
    <property type="entry name" value="PRT6_C"/>
    <property type="match status" value="1"/>
</dbReference>
<comment type="pathway">
    <text evidence="2 10">Protein modification; protein ubiquitination.</text>
</comment>
<evidence type="ECO:0000256" key="2">
    <source>
        <dbReference type="ARBA" id="ARBA00004906"/>
    </source>
</evidence>
<evidence type="ECO:0000256" key="3">
    <source>
        <dbReference type="ARBA" id="ARBA00022679"/>
    </source>
</evidence>
<dbReference type="SMART" id="SM00396">
    <property type="entry name" value="ZnF_UBR1"/>
    <property type="match status" value="1"/>
</dbReference>
<keyword evidence="4 10" id="KW-0479">Metal-binding</keyword>
<feature type="region of interest" description="Disordered" evidence="11">
    <location>
        <begin position="1826"/>
        <end position="1852"/>
    </location>
</feature>
<gene>
    <name evidence="13" type="primary">UBR1</name>
    <name evidence="13" type="ORF">SPAR_G03970</name>
</gene>
<keyword evidence="7 10" id="KW-0862">Zinc</keyword>
<evidence type="ECO:0000256" key="4">
    <source>
        <dbReference type="ARBA" id="ARBA00022723"/>
    </source>
</evidence>
<comment type="similarity">
    <text evidence="8 10">Belongs to the E3 ubiquitin-protein ligase UBR1-like family.</text>
</comment>
<feature type="region of interest" description="Disordered" evidence="11">
    <location>
        <begin position="1894"/>
        <end position="1951"/>
    </location>
</feature>
<dbReference type="PANTHER" id="PTHR21497:SF26">
    <property type="entry name" value="E3 UBIQUITIN-PROTEIN LIGASE UBR1"/>
    <property type="match status" value="1"/>
</dbReference>
<evidence type="ECO:0000313" key="13">
    <source>
        <dbReference type="RefSeq" id="XP_033766519.1"/>
    </source>
</evidence>
<feature type="compositionally biased region" description="Acidic residues" evidence="11">
    <location>
        <begin position="1834"/>
        <end position="1852"/>
    </location>
</feature>
<protein>
    <recommendedName>
        <fullName evidence="10">E3 ubiquitin-protein ligase</fullName>
        <ecNumber evidence="10">2.3.2.27</ecNumber>
    </recommendedName>
</protein>
<dbReference type="VEuPathDB" id="FungiDB:SPAR_G03970"/>
<evidence type="ECO:0000259" key="12">
    <source>
        <dbReference type="PROSITE" id="PS51157"/>
    </source>
</evidence>
<accession>A0A8B8URZ9</accession>